<evidence type="ECO:0000256" key="7">
    <source>
        <dbReference type="ARBA" id="ARBA00022989"/>
    </source>
</evidence>
<keyword evidence="11" id="KW-0393">Immunoglobulin domain</keyword>
<dbReference type="Proteomes" id="UP000826195">
    <property type="component" value="Unassembled WGS sequence"/>
</dbReference>
<feature type="transmembrane region" description="Helical" evidence="14">
    <location>
        <begin position="1667"/>
        <end position="1692"/>
    </location>
</feature>
<dbReference type="InterPro" id="IPR007110">
    <property type="entry name" value="Ig-like_dom"/>
</dbReference>
<evidence type="ECO:0000256" key="2">
    <source>
        <dbReference type="ARBA" id="ARBA00022692"/>
    </source>
</evidence>
<keyword evidence="7 14" id="KW-1133">Transmembrane helix</keyword>
<dbReference type="FunFam" id="2.60.40.10:FF:000032">
    <property type="entry name" value="palladin isoform X1"/>
    <property type="match status" value="2"/>
</dbReference>
<evidence type="ECO:0000259" key="16">
    <source>
        <dbReference type="PROSITE" id="PS50853"/>
    </source>
</evidence>
<dbReference type="InterPro" id="IPR036116">
    <property type="entry name" value="FN3_sf"/>
</dbReference>
<dbReference type="SMART" id="SM00408">
    <property type="entry name" value="IGc2"/>
    <property type="match status" value="10"/>
</dbReference>
<feature type="domain" description="Ig-like" evidence="15">
    <location>
        <begin position="617"/>
        <end position="706"/>
    </location>
</feature>
<feature type="region of interest" description="Disordered" evidence="13">
    <location>
        <begin position="980"/>
        <end position="1003"/>
    </location>
</feature>
<feature type="region of interest" description="Disordered" evidence="13">
    <location>
        <begin position="1039"/>
        <end position="1064"/>
    </location>
</feature>
<feature type="domain" description="Fibronectin type-III" evidence="16">
    <location>
        <begin position="1548"/>
        <end position="1643"/>
    </location>
</feature>
<dbReference type="GO" id="GO:0007416">
    <property type="term" value="P:synapse assembly"/>
    <property type="evidence" value="ECO:0007669"/>
    <property type="project" value="TreeGrafter"/>
</dbReference>
<feature type="compositionally biased region" description="Polar residues" evidence="13">
    <location>
        <begin position="994"/>
        <end position="1003"/>
    </location>
</feature>
<feature type="region of interest" description="Disordered" evidence="13">
    <location>
        <begin position="1703"/>
        <end position="1789"/>
    </location>
</feature>
<evidence type="ECO:0000256" key="11">
    <source>
        <dbReference type="ARBA" id="ARBA00023319"/>
    </source>
</evidence>
<keyword evidence="4" id="KW-0677">Repeat</keyword>
<feature type="domain" description="Fibronectin type-III" evidence="16">
    <location>
        <begin position="1454"/>
        <end position="1547"/>
    </location>
</feature>
<dbReference type="InterPro" id="IPR050964">
    <property type="entry name" value="Striated_Muscle_Regulatory"/>
</dbReference>
<keyword evidence="2 14" id="KW-0812">Transmembrane</keyword>
<dbReference type="SMART" id="SM00409">
    <property type="entry name" value="IG"/>
    <property type="match status" value="10"/>
</dbReference>
<keyword evidence="3" id="KW-0732">Signal</keyword>
<evidence type="ECO:0000259" key="15">
    <source>
        <dbReference type="PROSITE" id="PS50835"/>
    </source>
</evidence>
<dbReference type="PROSITE" id="PS50835">
    <property type="entry name" value="IG_LIKE"/>
    <property type="match status" value="10"/>
</dbReference>
<dbReference type="Gene3D" id="2.60.40.10">
    <property type="entry name" value="Immunoglobulins"/>
    <property type="match status" value="16"/>
</dbReference>
<feature type="domain" description="Ig-like" evidence="15">
    <location>
        <begin position="132"/>
        <end position="229"/>
    </location>
</feature>
<dbReference type="FunFam" id="2.60.40.10:FF:000093">
    <property type="entry name" value="Down syndrome cell adhesion molecule, isoform B"/>
    <property type="match status" value="1"/>
</dbReference>
<dbReference type="SMART" id="SM00060">
    <property type="entry name" value="FN3"/>
    <property type="match status" value="6"/>
</dbReference>
<dbReference type="InterPro" id="IPR056754">
    <property type="entry name" value="DSCAM/DSCAML_C"/>
</dbReference>
<dbReference type="FunFam" id="2.60.40.10:FF:000333">
    <property type="entry name" value="Down syndrome cell adhesion molecule"/>
    <property type="match status" value="1"/>
</dbReference>
<evidence type="ECO:0000313" key="17">
    <source>
        <dbReference type="EMBL" id="KAH0557253.1"/>
    </source>
</evidence>
<keyword evidence="9 14" id="KW-0472">Membrane</keyword>
<feature type="domain" description="Ig-like" evidence="15">
    <location>
        <begin position="239"/>
        <end position="330"/>
    </location>
</feature>
<evidence type="ECO:0000256" key="5">
    <source>
        <dbReference type="ARBA" id="ARBA00022889"/>
    </source>
</evidence>
<accession>A0AAV7IT48</accession>
<feature type="compositionally biased region" description="Polar residues" evidence="13">
    <location>
        <begin position="1922"/>
        <end position="1932"/>
    </location>
</feature>
<evidence type="ECO:0000256" key="8">
    <source>
        <dbReference type="ARBA" id="ARBA00023018"/>
    </source>
</evidence>
<protein>
    <recommendedName>
        <fullName evidence="19">Down syndrome cell adhesion molecule-like protein Dscam2</fullName>
    </recommendedName>
</protein>
<reference evidence="17 18" key="1">
    <citation type="journal article" date="2021" name="J. Hered.">
        <title>A chromosome-level genome assembly of the parasitoid wasp, Cotesia glomerata (Hymenoptera: Braconidae).</title>
        <authorList>
            <person name="Pinto B.J."/>
            <person name="Weis J.J."/>
            <person name="Gamble T."/>
            <person name="Ode P.J."/>
            <person name="Paul R."/>
            <person name="Zaspel J.M."/>
        </authorList>
    </citation>
    <scope>NUCLEOTIDE SEQUENCE [LARGE SCALE GENOMIC DNA]</scope>
    <source>
        <strain evidence="17">CgM1</strain>
    </source>
</reference>
<feature type="domain" description="Ig-like" evidence="15">
    <location>
        <begin position="347"/>
        <end position="420"/>
    </location>
</feature>
<dbReference type="Pfam" id="PF25059">
    <property type="entry name" value="FN3_DSCAM-DSCAML_C"/>
    <property type="match status" value="1"/>
</dbReference>
<keyword evidence="5" id="KW-0130">Cell adhesion</keyword>
<feature type="domain" description="Ig-like" evidence="15">
    <location>
        <begin position="810"/>
        <end position="904"/>
    </location>
</feature>
<dbReference type="SUPFAM" id="SSF49265">
    <property type="entry name" value="Fibronectin type III"/>
    <property type="match status" value="3"/>
</dbReference>
<feature type="domain" description="Fibronectin type-III" evidence="16">
    <location>
        <begin position="1162"/>
        <end position="1260"/>
    </location>
</feature>
<evidence type="ECO:0000256" key="1">
    <source>
        <dbReference type="ARBA" id="ARBA00004479"/>
    </source>
</evidence>
<feature type="domain" description="Ig-like" evidence="15">
    <location>
        <begin position="426"/>
        <end position="522"/>
    </location>
</feature>
<dbReference type="EMBL" id="JAHXZJ010000747">
    <property type="protein sequence ID" value="KAH0557253.1"/>
    <property type="molecule type" value="Genomic_DNA"/>
</dbReference>
<dbReference type="InterPro" id="IPR003599">
    <property type="entry name" value="Ig_sub"/>
</dbReference>
<dbReference type="GO" id="GO:0045202">
    <property type="term" value="C:synapse"/>
    <property type="evidence" value="ECO:0007669"/>
    <property type="project" value="UniProtKB-SubCell"/>
</dbReference>
<keyword evidence="10" id="KW-1015">Disulfide bond</keyword>
<dbReference type="FunFam" id="2.60.40.10:FF:000028">
    <property type="entry name" value="Neuronal cell adhesion molecule"/>
    <property type="match status" value="1"/>
</dbReference>
<dbReference type="InterPro" id="IPR003961">
    <property type="entry name" value="FN3_dom"/>
</dbReference>
<feature type="region of interest" description="Disordered" evidence="13">
    <location>
        <begin position="1920"/>
        <end position="1979"/>
    </location>
</feature>
<gene>
    <name evidence="17" type="ORF">KQX54_002276</name>
</gene>
<feature type="compositionally biased region" description="Basic and acidic residues" evidence="13">
    <location>
        <begin position="1968"/>
        <end position="1979"/>
    </location>
</feature>
<keyword evidence="18" id="KW-1185">Reference proteome</keyword>
<dbReference type="Pfam" id="PF13927">
    <property type="entry name" value="Ig_3"/>
    <property type="match status" value="3"/>
</dbReference>
<evidence type="ECO:0000256" key="4">
    <source>
        <dbReference type="ARBA" id="ARBA00022737"/>
    </source>
</evidence>
<dbReference type="InterPro" id="IPR013783">
    <property type="entry name" value="Ig-like_fold"/>
</dbReference>
<feature type="domain" description="Fibronectin type-III" evidence="16">
    <location>
        <begin position="1264"/>
        <end position="1362"/>
    </location>
</feature>
<feature type="compositionally biased region" description="Low complexity" evidence="13">
    <location>
        <begin position="1765"/>
        <end position="1785"/>
    </location>
</feature>
<evidence type="ECO:0000313" key="18">
    <source>
        <dbReference type="Proteomes" id="UP000826195"/>
    </source>
</evidence>
<dbReference type="PANTHER" id="PTHR13817">
    <property type="entry name" value="TITIN"/>
    <property type="match status" value="1"/>
</dbReference>
<evidence type="ECO:0000256" key="13">
    <source>
        <dbReference type="SAM" id="MobiDB-lite"/>
    </source>
</evidence>
<evidence type="ECO:0000256" key="10">
    <source>
        <dbReference type="ARBA" id="ARBA00023157"/>
    </source>
</evidence>
<organism evidence="17 18">
    <name type="scientific">Cotesia glomerata</name>
    <name type="common">Lepidopteran parasitic wasp</name>
    <name type="synonym">Apanteles glomeratus</name>
    <dbReference type="NCBI Taxonomy" id="32391"/>
    <lineage>
        <taxon>Eukaryota</taxon>
        <taxon>Metazoa</taxon>
        <taxon>Ecdysozoa</taxon>
        <taxon>Arthropoda</taxon>
        <taxon>Hexapoda</taxon>
        <taxon>Insecta</taxon>
        <taxon>Pterygota</taxon>
        <taxon>Neoptera</taxon>
        <taxon>Endopterygota</taxon>
        <taxon>Hymenoptera</taxon>
        <taxon>Apocrita</taxon>
        <taxon>Ichneumonoidea</taxon>
        <taxon>Braconidae</taxon>
        <taxon>Microgastrinae</taxon>
        <taxon>Cotesia</taxon>
    </lineage>
</organism>
<name>A0AAV7IT48_COTGL</name>
<comment type="caution">
    <text evidence="17">The sequence shown here is derived from an EMBL/GenBank/DDBJ whole genome shotgun (WGS) entry which is preliminary data.</text>
</comment>
<dbReference type="FunFam" id="2.60.40.10:FF:000104">
    <property type="entry name" value="Down syndrome cell adhesion molecule b"/>
    <property type="match status" value="1"/>
</dbReference>
<dbReference type="GO" id="GO:0048812">
    <property type="term" value="P:neuron projection morphogenesis"/>
    <property type="evidence" value="ECO:0007669"/>
    <property type="project" value="UniProtKB-ARBA"/>
</dbReference>
<dbReference type="CDD" id="cd20956">
    <property type="entry name" value="IgI_4_Dscam"/>
    <property type="match status" value="1"/>
</dbReference>
<evidence type="ECO:0000256" key="9">
    <source>
        <dbReference type="ARBA" id="ARBA00023136"/>
    </source>
</evidence>
<dbReference type="FunFam" id="2.60.40.10:FF:000017">
    <property type="entry name" value="Down syndrome cell adhesion molecule b"/>
    <property type="match status" value="1"/>
</dbReference>
<evidence type="ECO:0000256" key="12">
    <source>
        <dbReference type="ARBA" id="ARBA00034103"/>
    </source>
</evidence>
<keyword evidence="8" id="KW-0770">Synapse</keyword>
<dbReference type="Pfam" id="PF00041">
    <property type="entry name" value="fn3"/>
    <property type="match status" value="5"/>
</dbReference>
<dbReference type="InterPro" id="IPR013106">
    <property type="entry name" value="Ig_V-set"/>
</dbReference>
<dbReference type="Pfam" id="PF07679">
    <property type="entry name" value="I-set"/>
    <property type="match status" value="5"/>
</dbReference>
<feature type="domain" description="Ig-like" evidence="15">
    <location>
        <begin position="526"/>
        <end position="610"/>
    </location>
</feature>
<feature type="domain" description="Fibronectin type-III" evidence="16">
    <location>
        <begin position="911"/>
        <end position="1011"/>
    </location>
</feature>
<dbReference type="InterPro" id="IPR013098">
    <property type="entry name" value="Ig_I-set"/>
</dbReference>
<feature type="compositionally biased region" description="Low complexity" evidence="13">
    <location>
        <begin position="980"/>
        <end position="990"/>
    </location>
</feature>
<feature type="domain" description="Ig-like" evidence="15">
    <location>
        <begin position="711"/>
        <end position="806"/>
    </location>
</feature>
<dbReference type="SUPFAM" id="SSF48726">
    <property type="entry name" value="Immunoglobulin"/>
    <property type="match status" value="10"/>
</dbReference>
<feature type="domain" description="Ig-like" evidence="15">
    <location>
        <begin position="1351"/>
        <end position="1452"/>
    </location>
</feature>
<dbReference type="SMART" id="SM00406">
    <property type="entry name" value="IGv"/>
    <property type="match status" value="2"/>
</dbReference>
<dbReference type="PANTHER" id="PTHR13817:SF102">
    <property type="entry name" value="DOWN SYNDROME CELL ADHESION MOLECULE-LIKE PROTEIN DSCAM2"/>
    <property type="match status" value="1"/>
</dbReference>
<feature type="compositionally biased region" description="Low complexity" evidence="13">
    <location>
        <begin position="1933"/>
        <end position="1953"/>
    </location>
</feature>
<dbReference type="CDD" id="cd00063">
    <property type="entry name" value="FN3"/>
    <property type="match status" value="6"/>
</dbReference>
<dbReference type="InterPro" id="IPR036179">
    <property type="entry name" value="Ig-like_dom_sf"/>
</dbReference>
<feature type="domain" description="Ig-like" evidence="15">
    <location>
        <begin position="30"/>
        <end position="124"/>
    </location>
</feature>
<dbReference type="GO" id="GO:0016020">
    <property type="term" value="C:membrane"/>
    <property type="evidence" value="ECO:0007669"/>
    <property type="project" value="UniProtKB-SubCell"/>
</dbReference>
<dbReference type="GO" id="GO:0007156">
    <property type="term" value="P:homophilic cell adhesion via plasma membrane adhesion molecules"/>
    <property type="evidence" value="ECO:0007669"/>
    <property type="project" value="TreeGrafter"/>
</dbReference>
<dbReference type="PROSITE" id="PS50853">
    <property type="entry name" value="FN3"/>
    <property type="match status" value="6"/>
</dbReference>
<feature type="domain" description="Fibronectin type-III" evidence="16">
    <location>
        <begin position="1057"/>
        <end position="1157"/>
    </location>
</feature>
<keyword evidence="6" id="KW-0524">Neurogenesis</keyword>
<evidence type="ECO:0000256" key="6">
    <source>
        <dbReference type="ARBA" id="ARBA00022902"/>
    </source>
</evidence>
<comment type="subcellular location">
    <subcellularLocation>
        <location evidence="1">Membrane</location>
        <topology evidence="1">Single-pass type I membrane protein</topology>
    </subcellularLocation>
    <subcellularLocation>
        <location evidence="12">Synapse</location>
    </subcellularLocation>
</comment>
<dbReference type="CDD" id="cd00096">
    <property type="entry name" value="Ig"/>
    <property type="match status" value="2"/>
</dbReference>
<dbReference type="InterPro" id="IPR003598">
    <property type="entry name" value="Ig_sub2"/>
</dbReference>
<evidence type="ECO:0000256" key="3">
    <source>
        <dbReference type="ARBA" id="ARBA00022729"/>
    </source>
</evidence>
<sequence>MTGLARAQPRKIKPYSPADTFVTVFGQQGPVFVLEPPSTLVFSNTTGSQLSCSAHGSPTPHVTWITSPDQRAVTAVPGLRQLLGNGTLYFPPFLAQDFRAEVHNARYRCRASNSVGTVLSRQVTLRAVLTVPGYDVRVNRLPVVEGCNAVLSCTAREDVKEHLTVTSWYRDDAILLPGSIDTGGRFVVTSQGDLHIRNTRADDGRALYWCLTLHTLTGERRKSEHVTLTVTEPSGSMPPRLMQHSQIAISAERGSDVHLTCSAQGSPPPQFTWYRDVNGHSIPVESFGRIQLWGDLMQIRRVDAQDAGRYICRASNKFGEQRAETHLSVTSKLNARIQPRLQVINSGESATMNCTVEGYPVESVEWLHDGVPVLSSQDTRIRLLAPLVLVVGSVGRRDKGMYQCLVRSDKENAQATSELKLGDTIPELQYTFIEQALRPGPPVSLRCSATGSPPPSFIWLLDGEPLSEIAQGHRYAIGQYVDQSGDVISHLNITSAGAEDGGLYACVARNTLAAVEHKARLNIYGPPYIRSIGPVRAIAGIDTTIACPYSGYPITSVEWSRGGVELPLDMRHRVDTEGYLTIATVDPDDAGTYTCTVRASTGETASRDIKLTVSSPPVMTPFTFPLNLQEGSRAQVTCGVTSGDLPIYFSWLKDGEPLPSSLRIEERGAEFFSLLVFKELTSKHSGKYTCVATNNAAKVNHTTELLVKVPPQWTYEPQDVASLLGNPLNVHCEAKGFPPPRITWLKSRGRNSNDYQQLADNLDSRIMILPNGSLWTAAAEPLDEGHYLCRANNGIGSGLSKVIYVSVNEPARFESQSKNVTIRRGDAVTLDCIVIGDNPIEVHWLHNNDRIDTNIHRLSISQVKTDTGLKSQLSIGISDRQDSGIYRCTADNAYGRSEHLIYLAVQERPDPPTALEVIEIGSRSIRLSWRKSFDGNSPIRNYIIQYRVLNHGPVDDWEPSKTHNVTFTPGSNSNNIVINSGSSINQNNNGLPKFQSTSSPSTYENTATEDQEIALVGGLHPAVTYTFRIIAINSIDASEPTEPPVVAKTQEEAPTESPQSVKVQSAGSGELIVTWQPPPKESCNGDLLGYIVTWSEHSSATSGVNQSKSLTVNGWATTKVQLTGLRKFTKYDISIKAFNSIAAGPASQTIVGTTQEGVPEAPPTQVTCSPLSSQSVKVSWSSPPAHQHGGIIQGYKVYYRPVPTDNMEISTVGEVKRTSSEETYLHTLYKYTNYSIRVLAYTGAGDGVLSSPIYCTTEEDVPGPPAGIKALALTAESILVSWLPPLQPNGQVSQYTIYSREAGASRHNTHTMHEPPSSPTDTLTIELRGLTESQLYEFWVSATTGLGEGEPTTIVTQTTNSRAPARVASFSQLLRRAVKSSVSLSCLVVGNPTPKPIWNYKNNQVTTGRQYEITAEGYLNIHGLDQSLAGNYSCSARNLFGDDSITYTLVVVMPPKSPVLELQYTTTHSIKLRWNSPENGGATIQGYVLSYKQDQGGWEEIMLSPEQTEFTLNGLKCGSSYLSHLTAHNRVGTGDPSPLISATTKGTAPQLPKERDIISANSTFVRLNLLSWPNGGCPIHYYTVEYRRRINSEPWILVASKATENLIIRDLKPAAWYTLRLTAHNDAGATQTKMEFATTTLSGISIGPPNDLIMDEELAKTPQGHRVFYVIVPLICAIVLIISAGILGYVIIKKNSRSSGSSYLGEILPPGQSSSQTGLGINPQHHQSHHLHHMSSCMSTVQLKSTAERDNRRNHQVYTSSPVKQQQLQLQQQQQQQQQQQHQQQDNLQKPIDHASEMYEISPYATFSVPGRENRSVTTATLDYTMQFKTFGHLENEDINTIDYERSTSVVDFERSKTPRWHKQRYFPSIAEAESKLRASSRAAVTTGGSGSDTSGSPCGECAGPSYRVPVKPCRDVFSRGVESSTESNNEGSPSLTRRPTRSRQQSIRSTRSSVEDMTLLPPSGFSDSRELSEAECDRDRDWHPSLSIATTRHGGSLGRLPIEAVETMLARYQQRKEHEKQEFTIHV</sequence>
<evidence type="ECO:0008006" key="19">
    <source>
        <dbReference type="Google" id="ProtNLM"/>
    </source>
</evidence>
<evidence type="ECO:0000256" key="14">
    <source>
        <dbReference type="SAM" id="Phobius"/>
    </source>
</evidence>
<proteinExistence type="predicted"/>